<sequence length="94" mass="10252">MYAAKDHGIITKQEHVAKASVCPTNIKNKVAQQSPPPDIDCIHSSSAMESTQVQEYVAKAPLLVQRNTTRDQAAKGTLARNISNMSRTSLAQPY</sequence>
<proteinExistence type="predicted"/>
<protein>
    <submittedName>
        <fullName evidence="1">Uncharacterized protein</fullName>
    </submittedName>
</protein>
<dbReference type="AlphaFoldDB" id="A0AAV3PPP1"/>
<name>A0AAV3PPP1_LITER</name>
<gene>
    <name evidence="1" type="ORF">LIER_11108</name>
</gene>
<evidence type="ECO:0000313" key="2">
    <source>
        <dbReference type="Proteomes" id="UP001454036"/>
    </source>
</evidence>
<accession>A0AAV3PPP1</accession>
<comment type="caution">
    <text evidence="1">The sequence shown here is derived from an EMBL/GenBank/DDBJ whole genome shotgun (WGS) entry which is preliminary data.</text>
</comment>
<evidence type="ECO:0000313" key="1">
    <source>
        <dbReference type="EMBL" id="GAA0152691.1"/>
    </source>
</evidence>
<keyword evidence="2" id="KW-1185">Reference proteome</keyword>
<organism evidence="1 2">
    <name type="scientific">Lithospermum erythrorhizon</name>
    <name type="common">Purple gromwell</name>
    <name type="synonym">Lithospermum officinale var. erythrorhizon</name>
    <dbReference type="NCBI Taxonomy" id="34254"/>
    <lineage>
        <taxon>Eukaryota</taxon>
        <taxon>Viridiplantae</taxon>
        <taxon>Streptophyta</taxon>
        <taxon>Embryophyta</taxon>
        <taxon>Tracheophyta</taxon>
        <taxon>Spermatophyta</taxon>
        <taxon>Magnoliopsida</taxon>
        <taxon>eudicotyledons</taxon>
        <taxon>Gunneridae</taxon>
        <taxon>Pentapetalae</taxon>
        <taxon>asterids</taxon>
        <taxon>lamiids</taxon>
        <taxon>Boraginales</taxon>
        <taxon>Boraginaceae</taxon>
        <taxon>Boraginoideae</taxon>
        <taxon>Lithospermeae</taxon>
        <taxon>Lithospermum</taxon>
    </lineage>
</organism>
<dbReference type="EMBL" id="BAABME010002029">
    <property type="protein sequence ID" value="GAA0152691.1"/>
    <property type="molecule type" value="Genomic_DNA"/>
</dbReference>
<dbReference type="Proteomes" id="UP001454036">
    <property type="component" value="Unassembled WGS sequence"/>
</dbReference>
<reference evidence="1 2" key="1">
    <citation type="submission" date="2024-01" db="EMBL/GenBank/DDBJ databases">
        <title>The complete chloroplast genome sequence of Lithospermum erythrorhizon: insights into the phylogenetic relationship among Boraginaceae species and the maternal lineages of purple gromwells.</title>
        <authorList>
            <person name="Okada T."/>
            <person name="Watanabe K."/>
        </authorList>
    </citation>
    <scope>NUCLEOTIDE SEQUENCE [LARGE SCALE GENOMIC DNA]</scope>
</reference>